<feature type="region of interest" description="Disordered" evidence="1">
    <location>
        <begin position="1"/>
        <end position="20"/>
    </location>
</feature>
<keyword evidence="3" id="KW-1185">Reference proteome</keyword>
<gene>
    <name evidence="2" type="ORF">BC936DRAFT_138294</name>
</gene>
<organism evidence="2 3">
    <name type="scientific">Jimgerdemannia flammicorona</name>
    <dbReference type="NCBI Taxonomy" id="994334"/>
    <lineage>
        <taxon>Eukaryota</taxon>
        <taxon>Fungi</taxon>
        <taxon>Fungi incertae sedis</taxon>
        <taxon>Mucoromycota</taxon>
        <taxon>Mucoromycotina</taxon>
        <taxon>Endogonomycetes</taxon>
        <taxon>Endogonales</taxon>
        <taxon>Endogonaceae</taxon>
        <taxon>Jimgerdemannia</taxon>
    </lineage>
</organism>
<evidence type="ECO:0000256" key="1">
    <source>
        <dbReference type="SAM" id="MobiDB-lite"/>
    </source>
</evidence>
<accession>A0A433CSX2</accession>
<protein>
    <submittedName>
        <fullName evidence="2">Uncharacterized protein</fullName>
    </submittedName>
</protein>
<sequence>MSTVDTPPPRPPLDSLVQRSAKRTRDMFLLSYNQAVMDEQSRCLTTKILDEYGDARSLPALVVAQQQQQAAAAKAAKAATGEMGPPAANVDGMCLASWQGKHTLSRLINIRYQHGHRQRRPTSH</sequence>
<dbReference type="EMBL" id="RBNI01012880">
    <property type="protein sequence ID" value="RUP41805.1"/>
    <property type="molecule type" value="Genomic_DNA"/>
</dbReference>
<dbReference type="AlphaFoldDB" id="A0A433CSX2"/>
<evidence type="ECO:0000313" key="3">
    <source>
        <dbReference type="Proteomes" id="UP000268093"/>
    </source>
</evidence>
<reference evidence="2 3" key="1">
    <citation type="journal article" date="2018" name="New Phytol.">
        <title>Phylogenomics of Endogonaceae and evolution of mycorrhizas within Mucoromycota.</title>
        <authorList>
            <person name="Chang Y."/>
            <person name="Desiro A."/>
            <person name="Na H."/>
            <person name="Sandor L."/>
            <person name="Lipzen A."/>
            <person name="Clum A."/>
            <person name="Barry K."/>
            <person name="Grigoriev I.V."/>
            <person name="Martin F.M."/>
            <person name="Stajich J.E."/>
            <person name="Smith M.E."/>
            <person name="Bonito G."/>
            <person name="Spatafora J.W."/>
        </authorList>
    </citation>
    <scope>NUCLEOTIDE SEQUENCE [LARGE SCALE GENOMIC DNA]</scope>
    <source>
        <strain evidence="2 3">GMNB39</strain>
    </source>
</reference>
<comment type="caution">
    <text evidence="2">The sequence shown here is derived from an EMBL/GenBank/DDBJ whole genome shotgun (WGS) entry which is preliminary data.</text>
</comment>
<name>A0A433CSX2_9FUNG</name>
<proteinExistence type="predicted"/>
<dbReference type="Proteomes" id="UP000268093">
    <property type="component" value="Unassembled WGS sequence"/>
</dbReference>
<feature type="compositionally biased region" description="Pro residues" evidence="1">
    <location>
        <begin position="1"/>
        <end position="12"/>
    </location>
</feature>
<evidence type="ECO:0000313" key="2">
    <source>
        <dbReference type="EMBL" id="RUP41805.1"/>
    </source>
</evidence>